<evidence type="ECO:0000256" key="1">
    <source>
        <dbReference type="SAM" id="SignalP"/>
    </source>
</evidence>
<dbReference type="OrthoDB" id="2828670at2759"/>
<feature type="signal peptide" evidence="1">
    <location>
        <begin position="1"/>
        <end position="20"/>
    </location>
</feature>
<comment type="caution">
    <text evidence="2">The sequence shown here is derived from an EMBL/GenBank/DDBJ whole genome shotgun (WGS) entry which is preliminary data.</text>
</comment>
<gene>
    <name evidence="2" type="ORF">BDZ94DRAFT_1315615</name>
</gene>
<keyword evidence="3" id="KW-1185">Reference proteome</keyword>
<evidence type="ECO:0000313" key="3">
    <source>
        <dbReference type="Proteomes" id="UP000807353"/>
    </source>
</evidence>
<reference evidence="2" key="1">
    <citation type="submission" date="2020-11" db="EMBL/GenBank/DDBJ databases">
        <authorList>
            <consortium name="DOE Joint Genome Institute"/>
            <person name="Ahrendt S."/>
            <person name="Riley R."/>
            <person name="Andreopoulos W."/>
            <person name="Labutti K."/>
            <person name="Pangilinan J."/>
            <person name="Ruiz-Duenas F.J."/>
            <person name="Barrasa J.M."/>
            <person name="Sanchez-Garcia M."/>
            <person name="Camarero S."/>
            <person name="Miyauchi S."/>
            <person name="Serrano A."/>
            <person name="Linde D."/>
            <person name="Babiker R."/>
            <person name="Drula E."/>
            <person name="Ayuso-Fernandez I."/>
            <person name="Pacheco R."/>
            <person name="Padilla G."/>
            <person name="Ferreira P."/>
            <person name="Barriuso J."/>
            <person name="Kellner H."/>
            <person name="Castanera R."/>
            <person name="Alfaro M."/>
            <person name="Ramirez L."/>
            <person name="Pisabarro A.G."/>
            <person name="Kuo A."/>
            <person name="Tritt A."/>
            <person name="Lipzen A."/>
            <person name="He G."/>
            <person name="Yan M."/>
            <person name="Ng V."/>
            <person name="Cullen D."/>
            <person name="Martin F."/>
            <person name="Rosso M.-N."/>
            <person name="Henrissat B."/>
            <person name="Hibbett D."/>
            <person name="Martinez A.T."/>
            <person name="Grigoriev I.V."/>
        </authorList>
    </citation>
    <scope>NUCLEOTIDE SEQUENCE</scope>
    <source>
        <strain evidence="2">CBS 247.69</strain>
    </source>
</reference>
<proteinExistence type="predicted"/>
<accession>A0A9P6C8H7</accession>
<feature type="chain" id="PRO_5040328040" evidence="1">
    <location>
        <begin position="21"/>
        <end position="142"/>
    </location>
</feature>
<dbReference type="Proteomes" id="UP000807353">
    <property type="component" value="Unassembled WGS sequence"/>
</dbReference>
<dbReference type="EMBL" id="MU150479">
    <property type="protein sequence ID" value="KAF9455992.1"/>
    <property type="molecule type" value="Genomic_DNA"/>
</dbReference>
<dbReference type="AlphaFoldDB" id="A0A9P6C8H7"/>
<sequence>MRFSSFAILATLAAAPSAFASVGVHCGTTEDATLSDCQKLLTPDTWNGAWAGSNSVCHFGLGNVAHNVGCLGGGNCCVYVAGVDPNTLGKEQARTEAQGLLGCADTGKNLVNALQTFSDGHGVCISNGHGCGDCFDDSDFST</sequence>
<evidence type="ECO:0000313" key="2">
    <source>
        <dbReference type="EMBL" id="KAF9455992.1"/>
    </source>
</evidence>
<name>A0A9P6C8H7_9AGAR</name>
<protein>
    <submittedName>
        <fullName evidence="2">Uncharacterized protein</fullName>
    </submittedName>
</protein>
<keyword evidence="1" id="KW-0732">Signal</keyword>
<organism evidence="2 3">
    <name type="scientific">Collybia nuda</name>
    <dbReference type="NCBI Taxonomy" id="64659"/>
    <lineage>
        <taxon>Eukaryota</taxon>
        <taxon>Fungi</taxon>
        <taxon>Dikarya</taxon>
        <taxon>Basidiomycota</taxon>
        <taxon>Agaricomycotina</taxon>
        <taxon>Agaricomycetes</taxon>
        <taxon>Agaricomycetidae</taxon>
        <taxon>Agaricales</taxon>
        <taxon>Tricholomatineae</taxon>
        <taxon>Clitocybaceae</taxon>
        <taxon>Collybia</taxon>
    </lineage>
</organism>